<evidence type="ECO:0000256" key="2">
    <source>
        <dbReference type="SAM" id="MobiDB-lite"/>
    </source>
</evidence>
<name>A0A1D8FWZ6_9ACTN</name>
<gene>
    <name evidence="3" type="ORF">A4G23_00518</name>
</gene>
<feature type="region of interest" description="Disordered" evidence="2">
    <location>
        <begin position="406"/>
        <end position="452"/>
    </location>
</feature>
<dbReference type="Proteomes" id="UP000095349">
    <property type="component" value="Chromosome"/>
</dbReference>
<dbReference type="InterPro" id="IPR007822">
    <property type="entry name" value="LANC-like"/>
</dbReference>
<dbReference type="GO" id="GO:0046872">
    <property type="term" value="F:metal ion binding"/>
    <property type="evidence" value="ECO:0007669"/>
    <property type="project" value="UniProtKB-KW"/>
</dbReference>
<evidence type="ECO:0000313" key="4">
    <source>
        <dbReference type="Proteomes" id="UP000095349"/>
    </source>
</evidence>
<accession>A0A1D8FWZ6</accession>
<dbReference type="PRINTS" id="PR01950">
    <property type="entry name" value="LANCSUPER"/>
</dbReference>
<dbReference type="OrthoDB" id="1882482at2"/>
<dbReference type="RefSeq" id="WP_079139994.1">
    <property type="nucleotide sequence ID" value="NZ_CP017316.1"/>
</dbReference>
<reference evidence="3 4" key="1">
    <citation type="submission" date="2016-09" db="EMBL/GenBank/DDBJ databases">
        <title>Streptomyces rubrolavendulae MJM4426 Genome sequencing and assembly.</title>
        <authorList>
            <person name="Kim J.-G."/>
        </authorList>
    </citation>
    <scope>NUCLEOTIDE SEQUENCE [LARGE SCALE GENOMIC DNA]</scope>
    <source>
        <strain evidence="3 4">MJM4426</strain>
    </source>
</reference>
<dbReference type="SMART" id="SM01260">
    <property type="entry name" value="LANC_like"/>
    <property type="match status" value="1"/>
</dbReference>
<keyword evidence="1" id="KW-0479">Metal-binding</keyword>
<evidence type="ECO:0000256" key="1">
    <source>
        <dbReference type="PIRSR" id="PIRSR607822-1"/>
    </source>
</evidence>
<feature type="binding site" evidence="1">
    <location>
        <position position="305"/>
    </location>
    <ligand>
        <name>Zn(2+)</name>
        <dbReference type="ChEBI" id="CHEBI:29105"/>
    </ligand>
</feature>
<dbReference type="EMBL" id="CP017316">
    <property type="protein sequence ID" value="AOT57728.1"/>
    <property type="molecule type" value="Genomic_DNA"/>
</dbReference>
<dbReference type="Gene3D" id="1.50.10.20">
    <property type="match status" value="1"/>
</dbReference>
<dbReference type="PATRIC" id="fig|285473.5.peg.560"/>
<dbReference type="AlphaFoldDB" id="A0A1D8FWZ6"/>
<evidence type="ECO:0000313" key="3">
    <source>
        <dbReference type="EMBL" id="AOT57728.1"/>
    </source>
</evidence>
<keyword evidence="4" id="KW-1185">Reference proteome</keyword>
<dbReference type="GO" id="GO:0031179">
    <property type="term" value="P:peptide modification"/>
    <property type="evidence" value="ECO:0007669"/>
    <property type="project" value="InterPro"/>
</dbReference>
<dbReference type="KEGG" id="srn:A4G23_00518"/>
<sequence length="498" mass="50084">MQQPPESPAGPPPAPPAPRPATAATASASGSADAPHGPYAAPFPDGEADVRDLAVRYLAAWTAAPDRLDGGRPPSDPGVPVLARTVASLAGDAPEAARTAADAVAVWARRAGRGPGHTGLHDGGLSGTLVGLRLGAALHPRLRLVADRLRDRLADAAATRGGREEGVRLADYDLIVGPAGGLLAHCAGAAPEPRHLAPYRDRLVLLCDSRDLRRLRADGYAGHPHLSWLQGRVNTGMGHGAAGVATALAAAVRHTGPAAADALRRVAAWLEAQEYEDERGVRTWPGAGLDGRTPPRTAVPRQAWCYGAPGVAWALWDAADALGDRGAADRAAEVFARLADRYDEGFHLYGDGPADVLGLCHGAGGVLAVADAFARHAGHGGAARLRDRMAALLRGRLPEAVARAVEEGAAARPGPSGASPSGAAGTVGPSGAAGTPGTGASEERAPGAGGVSAVGASGTAVGAGWSSELLTGAPGALAALLTAGYGASRTWLPCLGLR</sequence>
<dbReference type="STRING" id="285473.A4G23_00518"/>
<feature type="compositionally biased region" description="Low complexity" evidence="2">
    <location>
        <begin position="20"/>
        <end position="35"/>
    </location>
</feature>
<feature type="compositionally biased region" description="Pro residues" evidence="2">
    <location>
        <begin position="1"/>
        <end position="19"/>
    </location>
</feature>
<dbReference type="SUPFAM" id="SSF158745">
    <property type="entry name" value="LanC-like"/>
    <property type="match status" value="1"/>
</dbReference>
<protein>
    <submittedName>
        <fullName evidence="3">Lanthionine synthetase C-like protein</fullName>
    </submittedName>
</protein>
<keyword evidence="1" id="KW-0862">Zinc</keyword>
<proteinExistence type="predicted"/>
<feature type="region of interest" description="Disordered" evidence="2">
    <location>
        <begin position="1"/>
        <end position="46"/>
    </location>
</feature>
<feature type="compositionally biased region" description="Low complexity" evidence="2">
    <location>
        <begin position="406"/>
        <end position="440"/>
    </location>
</feature>
<dbReference type="Pfam" id="PF05147">
    <property type="entry name" value="LANC_like"/>
    <property type="match status" value="1"/>
</dbReference>
<organism evidence="3 4">
    <name type="scientific">Streptomyces rubrolavendulae</name>
    <dbReference type="NCBI Taxonomy" id="285473"/>
    <lineage>
        <taxon>Bacteria</taxon>
        <taxon>Bacillati</taxon>
        <taxon>Actinomycetota</taxon>
        <taxon>Actinomycetes</taxon>
        <taxon>Kitasatosporales</taxon>
        <taxon>Streptomycetaceae</taxon>
        <taxon>Streptomyces</taxon>
    </lineage>
</organism>